<evidence type="ECO:0000313" key="2">
    <source>
        <dbReference type="EMBL" id="KAG0576585.1"/>
    </source>
</evidence>
<protein>
    <submittedName>
        <fullName evidence="2">Uncharacterized protein</fullName>
    </submittedName>
</protein>
<keyword evidence="3" id="KW-1185">Reference proteome</keyword>
<accession>A0A8T0I110</accession>
<dbReference type="PANTHER" id="PTHR36338:SF1">
    <property type="entry name" value="OS02G0495900 PROTEIN"/>
    <property type="match status" value="1"/>
</dbReference>
<organism evidence="2 3">
    <name type="scientific">Ceratodon purpureus</name>
    <name type="common">Fire moss</name>
    <name type="synonym">Dicranum purpureum</name>
    <dbReference type="NCBI Taxonomy" id="3225"/>
    <lineage>
        <taxon>Eukaryota</taxon>
        <taxon>Viridiplantae</taxon>
        <taxon>Streptophyta</taxon>
        <taxon>Embryophyta</taxon>
        <taxon>Bryophyta</taxon>
        <taxon>Bryophytina</taxon>
        <taxon>Bryopsida</taxon>
        <taxon>Dicranidae</taxon>
        <taxon>Pseudoditrichales</taxon>
        <taxon>Ditrichaceae</taxon>
        <taxon>Ceratodon</taxon>
    </lineage>
</organism>
<evidence type="ECO:0000313" key="3">
    <source>
        <dbReference type="Proteomes" id="UP000822688"/>
    </source>
</evidence>
<dbReference type="EMBL" id="CM026425">
    <property type="protein sequence ID" value="KAG0576585.1"/>
    <property type="molecule type" value="Genomic_DNA"/>
</dbReference>
<feature type="region of interest" description="Disordered" evidence="1">
    <location>
        <begin position="98"/>
        <end position="153"/>
    </location>
</feature>
<proteinExistence type="predicted"/>
<dbReference type="AlphaFoldDB" id="A0A8T0I110"/>
<comment type="caution">
    <text evidence="2">The sequence shown here is derived from an EMBL/GenBank/DDBJ whole genome shotgun (WGS) entry which is preliminary data.</text>
</comment>
<feature type="compositionally biased region" description="Low complexity" evidence="1">
    <location>
        <begin position="117"/>
        <end position="129"/>
    </location>
</feature>
<gene>
    <name evidence="2" type="ORF">KC19_5G091700</name>
</gene>
<reference evidence="2" key="1">
    <citation type="submission" date="2020-06" db="EMBL/GenBank/DDBJ databases">
        <title>WGS assembly of Ceratodon purpureus strain R40.</title>
        <authorList>
            <person name="Carey S.B."/>
            <person name="Jenkins J."/>
            <person name="Shu S."/>
            <person name="Lovell J.T."/>
            <person name="Sreedasyam A."/>
            <person name="Maumus F."/>
            <person name="Tiley G.P."/>
            <person name="Fernandez-Pozo N."/>
            <person name="Barry K."/>
            <person name="Chen C."/>
            <person name="Wang M."/>
            <person name="Lipzen A."/>
            <person name="Daum C."/>
            <person name="Saski C.A."/>
            <person name="Payton A.C."/>
            <person name="Mcbreen J.C."/>
            <person name="Conrad R.E."/>
            <person name="Kollar L.M."/>
            <person name="Olsson S."/>
            <person name="Huttunen S."/>
            <person name="Landis J.B."/>
            <person name="Wickett N.J."/>
            <person name="Johnson M.G."/>
            <person name="Rensing S.A."/>
            <person name="Grimwood J."/>
            <person name="Schmutz J."/>
            <person name="Mcdaniel S.F."/>
        </authorList>
    </citation>
    <scope>NUCLEOTIDE SEQUENCE</scope>
    <source>
        <strain evidence="2">R40</strain>
    </source>
</reference>
<dbReference type="Proteomes" id="UP000822688">
    <property type="component" value="Chromosome 5"/>
</dbReference>
<evidence type="ECO:0000256" key="1">
    <source>
        <dbReference type="SAM" id="MobiDB-lite"/>
    </source>
</evidence>
<sequence>MSWLWEKSGTWRWVVMNSRYNKGFFLAFTSICLMGSWALGEAVMRTTNLTQTQLDEELRKKGRTDSMMVGKVNKERLGQLLGEIQRKENTEDRYAAALRGETLTGPPGARVRGGAGTSMQASSSSPSQPDKIAVSLQTGPGAAESKLPAASTS</sequence>
<name>A0A8T0I110_CERPU</name>
<dbReference type="PANTHER" id="PTHR36338">
    <property type="entry name" value="OS02G0495900 PROTEIN"/>
    <property type="match status" value="1"/>
</dbReference>